<sequence length="453" mass="49361">MRSYLILTMCGLFLIQYFVQLPWLENIVIVMTLAAFAGSASKANPMARWFGISMMAVGIAVELSKGTGLAGIRQGISMNLPLLTLVILVPLLSLPLKLGGYFEAIDTLLRRLKHQPRKLFAGITAVLFILGPILNLGSIRVVDEILKKHSLPPMMLAKSYLVGFSTTMLWSPYYASVALVLYYLHIPITEYMAYGIGLALLFVVMGNILFAFWAGRHLRHNDHPETAAAAEMEEDAAQDSGMYRKKLARLGLIVIGLMGITFLLEFATHWSMLVLVSLLALAFPLLWAVSTRGWSRLAPMLVSFRDHSVPFMNNEIVLFTSAGLLGIALQGTAFGNGLKTVLNGLAHQSFFLFALSVVAFIVVVTFIGVHPMATVTTLVTQMNAHDLGTTNIVLAMLLMLSWSISSTVSPVNPLNLLASRLSGTSGLEAGLRANGLHLLLVTGLGLLIITWIH</sequence>
<keyword evidence="3" id="KW-1185">Reference proteome</keyword>
<feature type="transmembrane region" description="Helical" evidence="1">
    <location>
        <begin position="390"/>
        <end position="411"/>
    </location>
</feature>
<keyword evidence="1" id="KW-0812">Transmembrane</keyword>
<evidence type="ECO:0008006" key="4">
    <source>
        <dbReference type="Google" id="ProtNLM"/>
    </source>
</evidence>
<name>A0A4V2ZU94_9BACL</name>
<keyword evidence="1" id="KW-0472">Membrane</keyword>
<feature type="transmembrane region" description="Helical" evidence="1">
    <location>
        <begin position="191"/>
        <end position="214"/>
    </location>
</feature>
<dbReference type="OrthoDB" id="3171527at2"/>
<feature type="transmembrane region" description="Helical" evidence="1">
    <location>
        <begin position="349"/>
        <end position="369"/>
    </location>
</feature>
<feature type="transmembrane region" description="Helical" evidence="1">
    <location>
        <begin position="21"/>
        <end position="40"/>
    </location>
</feature>
<dbReference type="EMBL" id="SMRT01000001">
    <property type="protein sequence ID" value="TDG00115.1"/>
    <property type="molecule type" value="Genomic_DNA"/>
</dbReference>
<keyword evidence="1" id="KW-1133">Transmembrane helix</keyword>
<reference evidence="2 3" key="1">
    <citation type="submission" date="2019-03" db="EMBL/GenBank/DDBJ databases">
        <title>This is whole genome sequence of Paenibacillus sp MS74 strain.</title>
        <authorList>
            <person name="Trinh H.N."/>
        </authorList>
    </citation>
    <scope>NUCLEOTIDE SEQUENCE [LARGE SCALE GENOMIC DNA]</scope>
    <source>
        <strain evidence="2 3">MS74</strain>
    </source>
</reference>
<feature type="transmembrane region" description="Helical" evidence="1">
    <location>
        <begin position="431"/>
        <end position="452"/>
    </location>
</feature>
<proteinExistence type="predicted"/>
<feature type="transmembrane region" description="Helical" evidence="1">
    <location>
        <begin position="46"/>
        <end position="64"/>
    </location>
</feature>
<feature type="transmembrane region" description="Helical" evidence="1">
    <location>
        <begin position="270"/>
        <end position="290"/>
    </location>
</feature>
<evidence type="ECO:0000256" key="1">
    <source>
        <dbReference type="SAM" id="Phobius"/>
    </source>
</evidence>
<comment type="caution">
    <text evidence="2">The sequence shown here is derived from an EMBL/GenBank/DDBJ whole genome shotgun (WGS) entry which is preliminary data.</text>
</comment>
<evidence type="ECO:0000313" key="3">
    <source>
        <dbReference type="Proteomes" id="UP000295636"/>
    </source>
</evidence>
<feature type="transmembrane region" description="Helical" evidence="1">
    <location>
        <begin position="247"/>
        <end position="264"/>
    </location>
</feature>
<dbReference type="AlphaFoldDB" id="A0A4V2ZU94"/>
<feature type="transmembrane region" description="Helical" evidence="1">
    <location>
        <begin position="119"/>
        <end position="139"/>
    </location>
</feature>
<feature type="transmembrane region" description="Helical" evidence="1">
    <location>
        <begin position="76"/>
        <end position="99"/>
    </location>
</feature>
<dbReference type="Proteomes" id="UP000295636">
    <property type="component" value="Unassembled WGS sequence"/>
</dbReference>
<feature type="transmembrane region" description="Helical" evidence="1">
    <location>
        <begin position="311"/>
        <end position="329"/>
    </location>
</feature>
<evidence type="ECO:0000313" key="2">
    <source>
        <dbReference type="EMBL" id="TDG00115.1"/>
    </source>
</evidence>
<organism evidence="2 3">
    <name type="scientific">Paenibacillus piri</name>
    <dbReference type="NCBI Taxonomy" id="2547395"/>
    <lineage>
        <taxon>Bacteria</taxon>
        <taxon>Bacillati</taxon>
        <taxon>Bacillota</taxon>
        <taxon>Bacilli</taxon>
        <taxon>Bacillales</taxon>
        <taxon>Paenibacillaceae</taxon>
        <taxon>Paenibacillus</taxon>
    </lineage>
</organism>
<dbReference type="RefSeq" id="WP_133224806.1">
    <property type="nucleotide sequence ID" value="NZ_SMRT01000001.1"/>
</dbReference>
<accession>A0A4V2ZU94</accession>
<gene>
    <name evidence="2" type="ORF">E1757_00215</name>
</gene>
<feature type="transmembrane region" description="Helical" evidence="1">
    <location>
        <begin position="160"/>
        <end position="185"/>
    </location>
</feature>
<protein>
    <recommendedName>
        <fullName evidence="4">Citrate transporter-like domain-containing protein</fullName>
    </recommendedName>
</protein>